<proteinExistence type="inferred from homology"/>
<dbReference type="PANTHER" id="PTHR43639:SF1">
    <property type="entry name" value="SHORT-CHAIN DEHYDROGENASE_REDUCTASE FAMILY PROTEIN"/>
    <property type="match status" value="1"/>
</dbReference>
<dbReference type="PANTHER" id="PTHR43639">
    <property type="entry name" value="OXIDOREDUCTASE, SHORT-CHAIN DEHYDROGENASE/REDUCTASE FAMILY (AFU_ORTHOLOGUE AFUA_5G02870)"/>
    <property type="match status" value="1"/>
</dbReference>
<dbReference type="EMBL" id="MFBL01000020">
    <property type="protein sequence ID" value="OGE04961.1"/>
    <property type="molecule type" value="Genomic_DNA"/>
</dbReference>
<dbReference type="GO" id="GO:0016491">
    <property type="term" value="F:oxidoreductase activity"/>
    <property type="evidence" value="ECO:0007669"/>
    <property type="project" value="UniProtKB-KW"/>
</dbReference>
<reference evidence="4 5" key="1">
    <citation type="journal article" date="2016" name="Nat. Commun.">
        <title>Thousands of microbial genomes shed light on interconnected biogeochemical processes in an aquifer system.</title>
        <authorList>
            <person name="Anantharaman K."/>
            <person name="Brown C.T."/>
            <person name="Hug L.A."/>
            <person name="Sharon I."/>
            <person name="Castelle C.J."/>
            <person name="Probst A.J."/>
            <person name="Thomas B.C."/>
            <person name="Singh A."/>
            <person name="Wilkins M.J."/>
            <person name="Karaoz U."/>
            <person name="Brodie E.L."/>
            <person name="Williams K.H."/>
            <person name="Hubbard S.S."/>
            <person name="Banfield J.F."/>
        </authorList>
    </citation>
    <scope>NUCLEOTIDE SEQUENCE [LARGE SCALE GENOMIC DNA]</scope>
</reference>
<dbReference type="PRINTS" id="PR00081">
    <property type="entry name" value="GDHRDH"/>
</dbReference>
<dbReference type="PRINTS" id="PR00080">
    <property type="entry name" value="SDRFAMILY"/>
</dbReference>
<organism evidence="4 5">
    <name type="scientific">Candidatus Curtissbacteria bacterium RIFCSPHIGHO2_12_FULL_41_17</name>
    <dbReference type="NCBI Taxonomy" id="1797722"/>
    <lineage>
        <taxon>Bacteria</taxon>
        <taxon>Candidatus Curtissiibacteriota</taxon>
    </lineage>
</organism>
<evidence type="ECO:0000256" key="2">
    <source>
        <dbReference type="ARBA" id="ARBA00023002"/>
    </source>
</evidence>
<keyword evidence="2" id="KW-0560">Oxidoreductase</keyword>
<evidence type="ECO:0000256" key="1">
    <source>
        <dbReference type="ARBA" id="ARBA00006484"/>
    </source>
</evidence>
<name>A0A1F5HLI1_9BACT</name>
<evidence type="ECO:0000313" key="5">
    <source>
        <dbReference type="Proteomes" id="UP000178369"/>
    </source>
</evidence>
<protein>
    <submittedName>
        <fullName evidence="4">Uncharacterized protein</fullName>
    </submittedName>
</protein>
<comment type="caution">
    <text evidence="4">The sequence shown here is derived from an EMBL/GenBank/DDBJ whole genome shotgun (WGS) entry which is preliminary data.</text>
</comment>
<dbReference type="Proteomes" id="UP000178369">
    <property type="component" value="Unassembled WGS sequence"/>
</dbReference>
<dbReference type="CDD" id="cd05233">
    <property type="entry name" value="SDR_c"/>
    <property type="match status" value="1"/>
</dbReference>
<sequence>MKKVAVVTGSAKGLGRAIARALVDWGFTPVIHYRSSEKEAAEVLKQVQKKTPDAIAISADLRNEKEVGRMFDKIYKKFKKVDLLVNNVGNFVYRDFSETTNSQFVDLLESNIYSTLFCSRALLPSMRREKSGHIINIGVVGADHLNLLEKSAPYFFSKNGVWLLTKMMANEEAKYGIHVNMISPASLETDIFKKSDFPMGRSAKYQDVIRVLEFLISDKAYYINGANIEVAGGFIPRIK</sequence>
<accession>A0A1F5HLI1</accession>
<dbReference type="AlphaFoldDB" id="A0A1F5HLI1"/>
<dbReference type="InterPro" id="IPR036291">
    <property type="entry name" value="NAD(P)-bd_dom_sf"/>
</dbReference>
<gene>
    <name evidence="4" type="ORF">A3F45_02390</name>
</gene>
<evidence type="ECO:0000256" key="3">
    <source>
        <dbReference type="RuleBase" id="RU000363"/>
    </source>
</evidence>
<dbReference type="SUPFAM" id="SSF51735">
    <property type="entry name" value="NAD(P)-binding Rossmann-fold domains"/>
    <property type="match status" value="1"/>
</dbReference>
<evidence type="ECO:0000313" key="4">
    <source>
        <dbReference type="EMBL" id="OGE04961.1"/>
    </source>
</evidence>
<dbReference type="Gene3D" id="3.40.50.720">
    <property type="entry name" value="NAD(P)-binding Rossmann-like Domain"/>
    <property type="match status" value="1"/>
</dbReference>
<dbReference type="InterPro" id="IPR002347">
    <property type="entry name" value="SDR_fam"/>
</dbReference>
<dbReference type="Pfam" id="PF00106">
    <property type="entry name" value="adh_short"/>
    <property type="match status" value="1"/>
</dbReference>
<comment type="similarity">
    <text evidence="1 3">Belongs to the short-chain dehydrogenases/reductases (SDR) family.</text>
</comment>